<evidence type="ECO:0000313" key="2">
    <source>
        <dbReference type="Proteomes" id="UP000185812"/>
    </source>
</evidence>
<keyword evidence="2" id="KW-1185">Reference proteome</keyword>
<organism evidence="1 2">
    <name type="scientific">Rhodothermus profundi</name>
    <dbReference type="NCBI Taxonomy" id="633813"/>
    <lineage>
        <taxon>Bacteria</taxon>
        <taxon>Pseudomonadati</taxon>
        <taxon>Rhodothermota</taxon>
        <taxon>Rhodothermia</taxon>
        <taxon>Rhodothermales</taxon>
        <taxon>Rhodothermaceae</taxon>
        <taxon>Rhodothermus</taxon>
    </lineage>
</organism>
<sequence>MLSFWDPTLHLAAQGAYIYFAPPAEAAFACVRTFKIETFPLGTEFSVAPYKGDPTPYAPEMAPFLFTQSINRDVWCTRQDLTLIVATGPYQLPVEGTRVDIIWRKRKKRKCILCW</sequence>
<dbReference type="Proteomes" id="UP000185812">
    <property type="component" value="Unassembled WGS sequence"/>
</dbReference>
<dbReference type="RefSeq" id="WP_072715073.1">
    <property type="nucleotide sequence ID" value="NZ_FRAU01000003.1"/>
</dbReference>
<proteinExistence type="predicted"/>
<accession>A0A1M6SSZ1</accession>
<dbReference type="STRING" id="633813.SAMN04488087_1215"/>
<reference evidence="2" key="1">
    <citation type="submission" date="2016-11" db="EMBL/GenBank/DDBJ databases">
        <authorList>
            <person name="Varghese N."/>
            <person name="Submissions S."/>
        </authorList>
    </citation>
    <scope>NUCLEOTIDE SEQUENCE [LARGE SCALE GENOMIC DNA]</scope>
    <source>
        <strain evidence="2">DSM 22212</strain>
    </source>
</reference>
<protein>
    <submittedName>
        <fullName evidence="1">Uncharacterized protein</fullName>
    </submittedName>
</protein>
<dbReference type="AlphaFoldDB" id="A0A1M6SSZ1"/>
<name>A0A1M6SSZ1_9BACT</name>
<gene>
    <name evidence="1" type="ORF">SAMN04488087_1215</name>
</gene>
<dbReference type="EMBL" id="FRAU01000003">
    <property type="protein sequence ID" value="SHK47841.1"/>
    <property type="molecule type" value="Genomic_DNA"/>
</dbReference>
<evidence type="ECO:0000313" key="1">
    <source>
        <dbReference type="EMBL" id="SHK47841.1"/>
    </source>
</evidence>